<keyword evidence="3" id="KW-1185">Reference proteome</keyword>
<sequence length="578" mass="63818">MQKKKAALGNYTLCAKLLHQPAVLAGSTLHCSVELRKPENHEKFGHNWSITGLVGWVVGQFKLDRASLIKQNLSAPVGLTFDHVDTQEASNLWFDCKSSVVAVLGTDAEVFYCEPMRIQPNLPDNTDNITAVLLSALTSVLLPPSVRGYLFKAAYKLIICVQLTSSQTDLSVRTETFQLPFRVLPALAMYHSLRAPDGTEMKSAGHNVDKVTSTDPRSDPVSLPPPGLRSNPFWCDDRVTAVQVIDHGLIDWPGCIVDQLVLNNDSPRSSSLTPVSSKRHRYPSEPLINAGQLRSSLSLATDSRAVTFNRNQVPSFTPFDPFGSNDQSDVTSEQSFLGFSCLSPATQPATFIISCAQGTVGRLCLLRTLFRMDDVIRGYFEFSETQVPCLGCHLSLQYEERYLDAHSVLCESTDPDTFGESPNNSKTLFASLPLNEKGEPETVTFKLESECSRVTTVTDLHLACLSKQLLPFTLPIPISATPQFCAQNKLLLIDGRWRLRLEFILSRDTEWFALGTKPPGSSTTDSVDGLLPDVWKLPSFLPTEKLAWHLPIQLVSSDPSMMCLPRTTSTMPVLLPVF</sequence>
<accession>A0A8E0RMC3</accession>
<comment type="caution">
    <text evidence="2">The sequence shown here is derived from an EMBL/GenBank/DDBJ whole genome shotgun (WGS) entry which is preliminary data.</text>
</comment>
<dbReference type="OrthoDB" id="1918at2759"/>
<dbReference type="PANTHER" id="PTHR12507">
    <property type="entry name" value="REDUCED GROWTH PHENOTYPE 1 RGP1, YEAST -RELATED"/>
    <property type="match status" value="1"/>
</dbReference>
<dbReference type="AlphaFoldDB" id="A0A8E0RMC3"/>
<evidence type="ECO:0000313" key="2">
    <source>
        <dbReference type="EMBL" id="KAA0187401.1"/>
    </source>
</evidence>
<evidence type="ECO:0000313" key="3">
    <source>
        <dbReference type="Proteomes" id="UP000728185"/>
    </source>
</evidence>
<dbReference type="Proteomes" id="UP000728185">
    <property type="component" value="Unassembled WGS sequence"/>
</dbReference>
<organism evidence="2 3">
    <name type="scientific">Fasciolopsis buskii</name>
    <dbReference type="NCBI Taxonomy" id="27845"/>
    <lineage>
        <taxon>Eukaryota</taxon>
        <taxon>Metazoa</taxon>
        <taxon>Spiralia</taxon>
        <taxon>Lophotrochozoa</taxon>
        <taxon>Platyhelminthes</taxon>
        <taxon>Trematoda</taxon>
        <taxon>Digenea</taxon>
        <taxon>Plagiorchiida</taxon>
        <taxon>Echinostomata</taxon>
        <taxon>Echinostomatoidea</taxon>
        <taxon>Fasciolidae</taxon>
        <taxon>Fasciolopsis</taxon>
    </lineage>
</organism>
<evidence type="ECO:0000256" key="1">
    <source>
        <dbReference type="SAM" id="MobiDB-lite"/>
    </source>
</evidence>
<dbReference type="EMBL" id="LUCM01009136">
    <property type="protein sequence ID" value="KAA0187401.1"/>
    <property type="molecule type" value="Genomic_DNA"/>
</dbReference>
<dbReference type="InterPro" id="IPR014848">
    <property type="entry name" value="Rgp1"/>
</dbReference>
<protein>
    <submittedName>
        <fullName evidence="2">Uncharacterized protein</fullName>
    </submittedName>
</protein>
<reference evidence="2" key="1">
    <citation type="submission" date="2019-05" db="EMBL/GenBank/DDBJ databases">
        <title>Annotation for the trematode Fasciolopsis buski.</title>
        <authorList>
            <person name="Choi Y.-J."/>
        </authorList>
    </citation>
    <scope>NUCLEOTIDE SEQUENCE</scope>
    <source>
        <strain evidence="2">HT</strain>
        <tissue evidence="2">Whole worm</tissue>
    </source>
</reference>
<feature type="region of interest" description="Disordered" evidence="1">
    <location>
        <begin position="199"/>
        <end position="225"/>
    </location>
</feature>
<name>A0A8E0RMC3_9TREM</name>
<gene>
    <name evidence="2" type="ORF">FBUS_00411</name>
</gene>
<proteinExistence type="predicted"/>